<evidence type="ECO:0000256" key="2">
    <source>
        <dbReference type="ARBA" id="ARBA00022737"/>
    </source>
</evidence>
<keyword evidence="4" id="KW-1133">Transmembrane helix</keyword>
<dbReference type="PANTHER" id="PTHR46228">
    <property type="entry name" value="KELCH DOMAIN-CONTAINING PROTEIN"/>
    <property type="match status" value="1"/>
</dbReference>
<dbReference type="EMBL" id="PVWQ01000007">
    <property type="protein sequence ID" value="RDW76598.1"/>
    <property type="molecule type" value="Genomic_DNA"/>
</dbReference>
<evidence type="ECO:0000313" key="5">
    <source>
        <dbReference type="EMBL" id="RDW76598.1"/>
    </source>
</evidence>
<dbReference type="OrthoDB" id="540004at2759"/>
<keyword evidence="1" id="KW-0880">Kelch repeat</keyword>
<evidence type="ECO:0000256" key="3">
    <source>
        <dbReference type="SAM" id="MobiDB-lite"/>
    </source>
</evidence>
<keyword evidence="2" id="KW-0677">Repeat</keyword>
<feature type="transmembrane region" description="Helical" evidence="4">
    <location>
        <begin position="12"/>
        <end position="36"/>
    </location>
</feature>
<proteinExistence type="predicted"/>
<dbReference type="Proteomes" id="UP000256690">
    <property type="component" value="Unassembled WGS sequence"/>
</dbReference>
<dbReference type="SUPFAM" id="SSF50965">
    <property type="entry name" value="Galactose oxidase, central domain"/>
    <property type="match status" value="1"/>
</dbReference>
<accession>A0A3D8RRM1</accession>
<keyword evidence="6" id="KW-1185">Reference proteome</keyword>
<name>A0A3D8RRM1_9EURO</name>
<organism evidence="5 6">
    <name type="scientific">Aspergillus mulundensis</name>
    <dbReference type="NCBI Taxonomy" id="1810919"/>
    <lineage>
        <taxon>Eukaryota</taxon>
        <taxon>Fungi</taxon>
        <taxon>Dikarya</taxon>
        <taxon>Ascomycota</taxon>
        <taxon>Pezizomycotina</taxon>
        <taxon>Eurotiomycetes</taxon>
        <taxon>Eurotiomycetidae</taxon>
        <taxon>Eurotiales</taxon>
        <taxon>Aspergillaceae</taxon>
        <taxon>Aspergillus</taxon>
        <taxon>Aspergillus subgen. Nidulantes</taxon>
    </lineage>
</organism>
<dbReference type="RefSeq" id="XP_026602910.1">
    <property type="nucleotide sequence ID" value="XM_026748606.1"/>
</dbReference>
<dbReference type="InterPro" id="IPR011043">
    <property type="entry name" value="Gal_Oxase/kelch_b-propeller"/>
</dbReference>
<evidence type="ECO:0000256" key="1">
    <source>
        <dbReference type="ARBA" id="ARBA00022441"/>
    </source>
</evidence>
<evidence type="ECO:0008006" key="7">
    <source>
        <dbReference type="Google" id="ProtNLM"/>
    </source>
</evidence>
<dbReference type="STRING" id="1810919.A0A3D8RRM1"/>
<sequence>MFRSATGGSREVIPFLFSGAVGRLLVLILCAAVNAVRDRVYIDGGELTWEQRNEDGSVEVDSDEEDASFVYYMNLSSSFNAPTMNFTAIFGSVPKPGAGSESALAALDGYMFANDATFWLYGGIEDPFGAASQTSADAVLAYEPSKDGDATSEDQFTTANMGTVTRYITHGAGVSIPSENLGFYVSGARAPDWGPIWDNTTAFNLSRQMVKVNMSERPADAIWSNVSLPEHIPPRVQAEAVWVPVSEAGAVVLIGGVTMVESLIDEDSLSEAQQAESERISPSFMTTVSIYDIARDTWYNQNTTGDAPPMLAGFCAVYASAPDNSSHNIYVYGGYDGINYLNPPVDTAYVLSLPSFEWIRLYTGDSRRLEGRRYHNCVKPYPDRMLVIGGTILGGERSCIDGAIRVFNLNSGEFQNTYDPAIWSEYEVPSLVSEQIGGNSSGFATRTSPATWTNESLSQLFATPYTKPIATWYPYASDSSTATQDSDGSSGFPAWAGGLIGGLLGLLALCGIAGAAWWLRRRRRRRRPGHQGTPKEKKASDLAGLPEGGGWQQPAHEAGSGIVHEIQGTETNPGLNHAAVELPASRTASPLARPLPIPKASP</sequence>
<evidence type="ECO:0000256" key="4">
    <source>
        <dbReference type="SAM" id="Phobius"/>
    </source>
</evidence>
<feature type="region of interest" description="Disordered" evidence="3">
    <location>
        <begin position="525"/>
        <end position="602"/>
    </location>
</feature>
<keyword evidence="4" id="KW-0812">Transmembrane</keyword>
<keyword evidence="4" id="KW-0472">Membrane</keyword>
<protein>
    <recommendedName>
        <fullName evidence="7">Kelch repeat protein</fullName>
    </recommendedName>
</protein>
<dbReference type="AlphaFoldDB" id="A0A3D8RRM1"/>
<dbReference type="Gene3D" id="2.120.10.80">
    <property type="entry name" value="Kelch-type beta propeller"/>
    <property type="match status" value="1"/>
</dbReference>
<dbReference type="PANTHER" id="PTHR46228:SF2">
    <property type="entry name" value="KELCH REPEAT PROTEIN (AFU_ORTHOLOGUE AFUA_4G14350)"/>
    <property type="match status" value="1"/>
</dbReference>
<comment type="caution">
    <text evidence="5">The sequence shown here is derived from an EMBL/GenBank/DDBJ whole genome shotgun (WGS) entry which is preliminary data.</text>
</comment>
<gene>
    <name evidence="5" type="ORF">DSM5745_06590</name>
</gene>
<dbReference type="InterPro" id="IPR015915">
    <property type="entry name" value="Kelch-typ_b-propeller"/>
</dbReference>
<evidence type="ECO:0000313" key="6">
    <source>
        <dbReference type="Proteomes" id="UP000256690"/>
    </source>
</evidence>
<dbReference type="GeneID" id="38116960"/>
<feature type="compositionally biased region" description="Pro residues" evidence="3">
    <location>
        <begin position="593"/>
        <end position="602"/>
    </location>
</feature>
<reference evidence="5 6" key="1">
    <citation type="journal article" date="2018" name="IMA Fungus">
        <title>IMA Genome-F 9: Draft genome sequence of Annulohypoxylon stygium, Aspergillus mulundensis, Berkeleyomyces basicola (syn. Thielaviopsis basicola), Ceratocystis smalleyi, two Cercospora beticola strains, Coleophoma cylindrospora, Fusarium fracticaudum, Phialophora cf. hyalina, and Morchella septimelata.</title>
        <authorList>
            <person name="Wingfield B.D."/>
            <person name="Bills G.F."/>
            <person name="Dong Y."/>
            <person name="Huang W."/>
            <person name="Nel W.J."/>
            <person name="Swalarsk-Parry B.S."/>
            <person name="Vaghefi N."/>
            <person name="Wilken P.M."/>
            <person name="An Z."/>
            <person name="de Beer Z.W."/>
            <person name="De Vos L."/>
            <person name="Chen L."/>
            <person name="Duong T.A."/>
            <person name="Gao Y."/>
            <person name="Hammerbacher A."/>
            <person name="Kikkert J.R."/>
            <person name="Li Y."/>
            <person name="Li H."/>
            <person name="Li K."/>
            <person name="Li Q."/>
            <person name="Liu X."/>
            <person name="Ma X."/>
            <person name="Naidoo K."/>
            <person name="Pethybridge S.J."/>
            <person name="Sun J."/>
            <person name="Steenkamp E.T."/>
            <person name="van der Nest M.A."/>
            <person name="van Wyk S."/>
            <person name="Wingfield M.J."/>
            <person name="Xiong C."/>
            <person name="Yue Q."/>
            <person name="Zhang X."/>
        </authorList>
    </citation>
    <scope>NUCLEOTIDE SEQUENCE [LARGE SCALE GENOMIC DNA]</scope>
    <source>
        <strain evidence="5 6">DSM 5745</strain>
    </source>
</reference>
<feature type="transmembrane region" description="Helical" evidence="4">
    <location>
        <begin position="494"/>
        <end position="519"/>
    </location>
</feature>